<dbReference type="InterPro" id="IPR045121">
    <property type="entry name" value="CoAse"/>
</dbReference>
<dbReference type="EMBL" id="CZQC01000037">
    <property type="protein sequence ID" value="CUS41253.1"/>
    <property type="molecule type" value="Genomic_DNA"/>
</dbReference>
<dbReference type="GO" id="GO:0046872">
    <property type="term" value="F:metal ion binding"/>
    <property type="evidence" value="ECO:0007669"/>
    <property type="project" value="UniProtKB-KW"/>
</dbReference>
<dbReference type="PANTHER" id="PTHR12992:SF11">
    <property type="entry name" value="MITOCHONDRIAL COENZYME A DIPHOSPHATASE NUDT8"/>
    <property type="match status" value="1"/>
</dbReference>
<evidence type="ECO:0000256" key="3">
    <source>
        <dbReference type="ARBA" id="ARBA00022723"/>
    </source>
</evidence>
<sequence length="192" mass="21271">MTTLDLQAYLTERLALHAPRRVSQPDLAEAGVLVAITMEAEPHVILTRRATHLSSHKGEVAFPGGKRDPEDENIVVTALREAQEEVALNPSDVIVLGELDQVVSRFGYLVTPVLALIPAGVTLVPNLDELDAVFKVPLAHFKQPPSRYFEMGNIRIPSYDFEGFYIWGLTAMMIAEMMNNLWDSDIAMSAEL</sequence>
<keyword evidence="5" id="KW-0460">Magnesium</keyword>
<dbReference type="InterPro" id="IPR015797">
    <property type="entry name" value="NUDIX_hydrolase-like_dom_sf"/>
</dbReference>
<reference evidence="8" key="1">
    <citation type="submission" date="2015-10" db="EMBL/GenBank/DDBJ databases">
        <authorList>
            <person name="Gilbert D.G."/>
        </authorList>
    </citation>
    <scope>NUCLEOTIDE SEQUENCE</scope>
</reference>
<dbReference type="Pfam" id="PF00293">
    <property type="entry name" value="NUDIX"/>
    <property type="match status" value="1"/>
</dbReference>
<comment type="cofactor">
    <cofactor evidence="1">
        <name>Mn(2+)</name>
        <dbReference type="ChEBI" id="CHEBI:29035"/>
    </cofactor>
</comment>
<evidence type="ECO:0000256" key="5">
    <source>
        <dbReference type="ARBA" id="ARBA00022842"/>
    </source>
</evidence>
<accession>A0A160TBY5</accession>
<keyword evidence="6" id="KW-0464">Manganese</keyword>
<comment type="cofactor">
    <cofactor evidence="2">
        <name>Mg(2+)</name>
        <dbReference type="ChEBI" id="CHEBI:18420"/>
    </cofactor>
</comment>
<evidence type="ECO:0000259" key="7">
    <source>
        <dbReference type="PROSITE" id="PS51462"/>
    </source>
</evidence>
<dbReference type="SUPFAM" id="SSF55811">
    <property type="entry name" value="Nudix"/>
    <property type="match status" value="1"/>
</dbReference>
<evidence type="ECO:0000313" key="8">
    <source>
        <dbReference type="EMBL" id="CUS41253.1"/>
    </source>
</evidence>
<dbReference type="Gene3D" id="3.90.79.10">
    <property type="entry name" value="Nucleoside Triphosphate Pyrophosphohydrolase"/>
    <property type="match status" value="1"/>
</dbReference>
<feature type="domain" description="Nudix hydrolase" evidence="7">
    <location>
        <begin position="25"/>
        <end position="162"/>
    </location>
</feature>
<protein>
    <submittedName>
        <fullName evidence="8">Hypothetical nudix hydrolase YeaB</fullName>
    </submittedName>
</protein>
<dbReference type="CDD" id="cd03426">
    <property type="entry name" value="NUDIX_CoAse_Nudt7"/>
    <property type="match status" value="1"/>
</dbReference>
<dbReference type="PROSITE" id="PS51462">
    <property type="entry name" value="NUDIX"/>
    <property type="match status" value="1"/>
</dbReference>
<evidence type="ECO:0000256" key="6">
    <source>
        <dbReference type="ARBA" id="ARBA00023211"/>
    </source>
</evidence>
<gene>
    <name evidence="8" type="ORF">MGWOODY_Tha1479</name>
</gene>
<dbReference type="PANTHER" id="PTHR12992">
    <property type="entry name" value="NUDIX HYDROLASE"/>
    <property type="match status" value="1"/>
</dbReference>
<dbReference type="NCBIfam" id="NF007980">
    <property type="entry name" value="PRK10707.1"/>
    <property type="match status" value="1"/>
</dbReference>
<keyword evidence="3" id="KW-0479">Metal-binding</keyword>
<name>A0A160TBY5_9ZZZZ</name>
<proteinExistence type="predicted"/>
<dbReference type="GO" id="GO:0010945">
    <property type="term" value="F:coenzyme A diphosphatase activity"/>
    <property type="evidence" value="ECO:0007669"/>
    <property type="project" value="InterPro"/>
</dbReference>
<dbReference type="AlphaFoldDB" id="A0A160TBY5"/>
<evidence type="ECO:0000256" key="2">
    <source>
        <dbReference type="ARBA" id="ARBA00001946"/>
    </source>
</evidence>
<evidence type="ECO:0000256" key="4">
    <source>
        <dbReference type="ARBA" id="ARBA00022801"/>
    </source>
</evidence>
<organism evidence="8">
    <name type="scientific">hydrothermal vent metagenome</name>
    <dbReference type="NCBI Taxonomy" id="652676"/>
    <lineage>
        <taxon>unclassified sequences</taxon>
        <taxon>metagenomes</taxon>
        <taxon>ecological metagenomes</taxon>
    </lineage>
</organism>
<keyword evidence="4 8" id="KW-0378">Hydrolase</keyword>
<dbReference type="InterPro" id="IPR000086">
    <property type="entry name" value="NUDIX_hydrolase_dom"/>
</dbReference>
<evidence type="ECO:0000256" key="1">
    <source>
        <dbReference type="ARBA" id="ARBA00001936"/>
    </source>
</evidence>